<proteinExistence type="predicted"/>
<gene>
    <name evidence="1" type="ORF">Vafri_4565</name>
</gene>
<keyword evidence="2" id="KW-1185">Reference proteome</keyword>
<dbReference type="AlphaFoldDB" id="A0A8J4AZJ6"/>
<evidence type="ECO:0000313" key="1">
    <source>
        <dbReference type="EMBL" id="GIL48412.1"/>
    </source>
</evidence>
<comment type="caution">
    <text evidence="1">The sequence shown here is derived from an EMBL/GenBank/DDBJ whole genome shotgun (WGS) entry which is preliminary data.</text>
</comment>
<dbReference type="Proteomes" id="UP000747399">
    <property type="component" value="Unassembled WGS sequence"/>
</dbReference>
<dbReference type="EMBL" id="BNCO01000005">
    <property type="protein sequence ID" value="GIL48412.1"/>
    <property type="molecule type" value="Genomic_DNA"/>
</dbReference>
<evidence type="ECO:0000313" key="2">
    <source>
        <dbReference type="Proteomes" id="UP000747399"/>
    </source>
</evidence>
<accession>A0A8J4AZJ6</accession>
<name>A0A8J4AZJ6_9CHLO</name>
<protein>
    <submittedName>
        <fullName evidence="1">Uncharacterized protein</fullName>
    </submittedName>
</protein>
<reference evidence="1" key="1">
    <citation type="journal article" date="2021" name="Proc. Natl. Acad. Sci. U.S.A.">
        <title>Three genomes in the algal genus Volvox reveal the fate of a haploid sex-determining region after a transition to homothallism.</title>
        <authorList>
            <person name="Yamamoto K."/>
            <person name="Hamaji T."/>
            <person name="Kawai-Toyooka H."/>
            <person name="Matsuzaki R."/>
            <person name="Takahashi F."/>
            <person name="Nishimura Y."/>
            <person name="Kawachi M."/>
            <person name="Noguchi H."/>
            <person name="Minakuchi Y."/>
            <person name="Umen J.G."/>
            <person name="Toyoda A."/>
            <person name="Nozaki H."/>
        </authorList>
    </citation>
    <scope>NUCLEOTIDE SEQUENCE</scope>
    <source>
        <strain evidence="1">NIES-3780</strain>
    </source>
</reference>
<sequence>MILTSLSHITGSSFRAPYSVRQVRTVPRPPCGVLTNNTGSGSSKSFLKLHQEVLQDSEWYGPEAPGHTVSPAAAAAAPGAVATRGDVRLMADFSKFLKKQKLDLSALFCNEAILSGDSRLVCDPRAGHHTELLSEFLTSGGMRVGEELPHWFVNGNLRGAIKCWMATRPAAAALTNAAASGNGAAAAGAALDNGHHLARHRDLVASVSEHVPLGPAASLLVDHMLAAMPEWTHGSVQQLAGWEPAEGVQATAEDVAMLHCFGAIVYASRLDVAVFLQQLCGADPFAWAMAQISQGVISEPEPWLLERFFMSRHSVGEALPLWFAKWGVREEIAKWTQQQQANRLVQELLEARGVNTGAAAGLTVGAEATLTRMNVAAAGGLDGRAVALDLLEASTAGLMASVLARHGASPSAMAAGSISCSRDVRVYDKADPSGTPYAIDLLATCSGSTGTGQGGVLAVLVAVAVQLPYGGGAVGDVAVTLRQAKERLDWLAFLLQREGGLTPQAAIAKVVLLLPQQEQQQGEQAAVATLPESVLEYVKQGDVLLVQASDLPYKGT</sequence>
<organism evidence="1 2">
    <name type="scientific">Volvox africanus</name>
    <dbReference type="NCBI Taxonomy" id="51714"/>
    <lineage>
        <taxon>Eukaryota</taxon>
        <taxon>Viridiplantae</taxon>
        <taxon>Chlorophyta</taxon>
        <taxon>core chlorophytes</taxon>
        <taxon>Chlorophyceae</taxon>
        <taxon>CS clade</taxon>
        <taxon>Chlamydomonadales</taxon>
        <taxon>Volvocaceae</taxon>
        <taxon>Volvox</taxon>
    </lineage>
</organism>